<evidence type="ECO:0000313" key="4">
    <source>
        <dbReference type="Proteomes" id="UP000002586"/>
    </source>
</evidence>
<comment type="subcellular location">
    <subcellularLocation>
        <location evidence="1">Cell outer membrane</location>
    </subcellularLocation>
</comment>
<dbReference type="Pfam" id="PF04453">
    <property type="entry name" value="LptD"/>
    <property type="match status" value="1"/>
</dbReference>
<accession>A0LA35</accession>
<dbReference type="GO" id="GO:1990351">
    <property type="term" value="C:transporter complex"/>
    <property type="evidence" value="ECO:0007669"/>
    <property type="project" value="TreeGrafter"/>
</dbReference>
<dbReference type="PANTHER" id="PTHR30189:SF1">
    <property type="entry name" value="LPS-ASSEMBLY PROTEIN LPTD"/>
    <property type="match status" value="1"/>
</dbReference>
<keyword evidence="1" id="KW-0998">Cell outer membrane</keyword>
<dbReference type="GO" id="GO:0009279">
    <property type="term" value="C:cell outer membrane"/>
    <property type="evidence" value="ECO:0007669"/>
    <property type="project" value="UniProtKB-SubCell"/>
</dbReference>
<protein>
    <recommendedName>
        <fullName evidence="1">LPS-assembly protein LptD</fullName>
    </recommendedName>
</protein>
<dbReference type="AlphaFoldDB" id="A0LA35"/>
<evidence type="ECO:0000313" key="3">
    <source>
        <dbReference type="EMBL" id="ABK44828.1"/>
    </source>
</evidence>
<dbReference type="RefSeq" id="WP_011713949.1">
    <property type="nucleotide sequence ID" value="NC_008576.1"/>
</dbReference>
<evidence type="ECO:0000256" key="1">
    <source>
        <dbReference type="HAMAP-Rule" id="MF_01411"/>
    </source>
</evidence>
<dbReference type="PANTHER" id="PTHR30189">
    <property type="entry name" value="LPS-ASSEMBLY PROTEIN"/>
    <property type="match status" value="1"/>
</dbReference>
<sequence length="762" mass="85251" precursor="true">MPKRCAPSRESLAPLTQQRVHLLGRGVLSASWLVLAMAASQPLYAATTLIDRADLQRLIAETPIEVEAGFLEHDREHGTITATGGVKILQEGVLDLQAERAMYHMGEQSLNAHGKIQILHDGASYRGEAVILNLGQGSGVIERGQIDMPGPGGIATAERVELLDRNRLNLTKATYTNCDCENPPWFLESDNISVDRAKNTVTAEDVTLRFKGVPIAYLPWLRQPLRKERQSGFLTPSIQYSGANGMEMDIPYYWNIDPARDATLTLHPTSERGVMGKVQYRYLGQGYQGVFEHQGIHDTDLDSYRALTYFDHQQRLNHWKIDAHVETVRSDNFLGDFEQALMDGKSRYISSYLTGERLWQASQLGQMGHMALEGGVRWYENVATDDDYYTVQQAPYLAFTGSQQLPIWDRRIFLTGGVRFDSFYQMKGDATQRLDIAPTLRYSKPLHIGRLSLGAGVRETLYAMRNEPALSNTKESFAHRQASMLSAKLDVELSKNIVTAKNATFKNLRHTIEPTVQYVMNAVNNQDKVPNYDSRVYDTITGSSSDIANRTFTTTNLFEENQYSGVDRISGGHWVSYGVTSRLMGNTVGEDSIREIARVTVGQRYAPNGHEEYQGGHALSDVVLGGSLSLYPSWALEAETRYSPNNKIISLSDTAFTYKTDMGEVEVGYMINRNDTEQDVKRDITYNSKLKLNDEWAWQQELDYSLETSSSKSWKTALVYSHDCWSFELFAGSRLSSSSEVHGGGFAGFIINLSGLGGYGVK</sequence>
<evidence type="ECO:0000259" key="2">
    <source>
        <dbReference type="Pfam" id="PF04453"/>
    </source>
</evidence>
<keyword evidence="1" id="KW-0472">Membrane</keyword>
<proteinExistence type="inferred from homology"/>
<comment type="caution">
    <text evidence="1">Lacks conserved residue(s) required for the propagation of feature annotation.</text>
</comment>
<reference evidence="4" key="1">
    <citation type="journal article" date="2009" name="Appl. Environ. Microbiol.">
        <title>Complete genome sequence of the chemolithoautotrophic marine magnetotactic coccus strain MC-1.</title>
        <authorList>
            <person name="Schubbe S."/>
            <person name="Williams T.J."/>
            <person name="Xie G."/>
            <person name="Kiss H.E."/>
            <person name="Brettin T.S."/>
            <person name="Martinez D."/>
            <person name="Ross C.A."/>
            <person name="Schuler D."/>
            <person name="Cox B.L."/>
            <person name="Nealson K.H."/>
            <person name="Bazylinski D.A."/>
        </authorList>
    </citation>
    <scope>NUCLEOTIDE SEQUENCE [LARGE SCALE GENOMIC DNA]</scope>
    <source>
        <strain evidence="4">ATCC BAA-1437 / JCM 17883 / MC-1</strain>
    </source>
</reference>
<dbReference type="InterPro" id="IPR007543">
    <property type="entry name" value="LptD_C"/>
</dbReference>
<dbReference type="EMBL" id="CP000471">
    <property type="protein sequence ID" value="ABK44828.1"/>
    <property type="molecule type" value="Genomic_DNA"/>
</dbReference>
<dbReference type="Proteomes" id="UP000002586">
    <property type="component" value="Chromosome"/>
</dbReference>
<keyword evidence="1" id="KW-0732">Signal</keyword>
<dbReference type="GO" id="GO:0043165">
    <property type="term" value="P:Gram-negative-bacterium-type cell outer membrane assembly"/>
    <property type="evidence" value="ECO:0007669"/>
    <property type="project" value="UniProtKB-UniRule"/>
</dbReference>
<dbReference type="OrthoDB" id="9760225at2"/>
<reference evidence="3 4" key="2">
    <citation type="journal article" date="2012" name="Int. J. Syst. Evol. Microbiol.">
        <title>Magnetococcus marinus gen. nov., sp. nov., a marine, magnetotactic bacterium that represents a novel lineage (Magnetococcaceae fam. nov.; Magnetococcales ord. nov.) at the base of the Alphaproteobacteria.</title>
        <authorList>
            <person name="Bazylinski D.A."/>
            <person name="Williams T.J."/>
            <person name="Lefevre C.T."/>
            <person name="Berg R.J."/>
            <person name="Zhang C.L."/>
            <person name="Bowser S.S."/>
            <person name="Dean A.J."/>
            <person name="Beveridge T.J."/>
        </authorList>
    </citation>
    <scope>NUCLEOTIDE SEQUENCE [LARGE SCALE GENOMIC DNA]</scope>
    <source>
        <strain evidence="4">ATCC BAA-1437 / JCM 17883 / MC-1</strain>
    </source>
</reference>
<dbReference type="InterPro" id="IPR050218">
    <property type="entry name" value="LptD"/>
</dbReference>
<comment type="function">
    <text evidence="1">Involved in the assembly of lipopolysaccharide (LPS) at the surface of the outer membrane.</text>
</comment>
<dbReference type="InterPro" id="IPR020889">
    <property type="entry name" value="LipoPS_assembly_LptD"/>
</dbReference>
<gene>
    <name evidence="1" type="primary">lptD</name>
    <name evidence="3" type="ordered locus">Mmc1_2328</name>
</gene>
<dbReference type="STRING" id="156889.Mmc1_2328"/>
<dbReference type="KEGG" id="mgm:Mmc1_2328"/>
<dbReference type="GO" id="GO:0015920">
    <property type="term" value="P:lipopolysaccharide transport"/>
    <property type="evidence" value="ECO:0007669"/>
    <property type="project" value="InterPro"/>
</dbReference>
<comment type="similarity">
    <text evidence="1">Belongs to the LptD family.</text>
</comment>
<organism evidence="3 4">
    <name type="scientific">Magnetococcus marinus (strain ATCC BAA-1437 / JCM 17883 / MC-1)</name>
    <dbReference type="NCBI Taxonomy" id="156889"/>
    <lineage>
        <taxon>Bacteria</taxon>
        <taxon>Pseudomonadati</taxon>
        <taxon>Pseudomonadota</taxon>
        <taxon>Magnetococcia</taxon>
        <taxon>Magnetococcales</taxon>
        <taxon>Magnetococcaceae</taxon>
        <taxon>Magnetococcus</taxon>
    </lineage>
</organism>
<feature type="domain" description="LptD C-terminal" evidence="2">
    <location>
        <begin position="305"/>
        <end position="696"/>
    </location>
</feature>
<dbReference type="HOGENOM" id="CLU_009039_0_0_5"/>
<dbReference type="eggNOG" id="COG1452">
    <property type="taxonomic scope" value="Bacteria"/>
</dbReference>
<dbReference type="HAMAP" id="MF_01411">
    <property type="entry name" value="LPS_assembly_LptD"/>
    <property type="match status" value="1"/>
</dbReference>
<name>A0LA35_MAGMM</name>
<comment type="subunit">
    <text evidence="1">Component of the lipopolysaccharide transport and assembly complex.</text>
</comment>
<keyword evidence="4" id="KW-1185">Reference proteome</keyword>